<organism evidence="11 12">
    <name type="scientific">Candidatus Gullanella endobia</name>
    <dbReference type="NCBI Taxonomy" id="1070130"/>
    <lineage>
        <taxon>Bacteria</taxon>
        <taxon>Pseudomonadati</taxon>
        <taxon>Pseudomonadota</taxon>
        <taxon>Gammaproteobacteria</taxon>
        <taxon>Enterobacterales</taxon>
        <taxon>Enterobacteriaceae</taxon>
        <taxon>Candidatus Gullanella</taxon>
    </lineage>
</organism>
<name>A0A143WQQ1_9ENTR</name>
<evidence type="ECO:0000256" key="3">
    <source>
        <dbReference type="ARBA" id="ARBA00022801"/>
    </source>
</evidence>
<gene>
    <name evidence="9 11" type="primary">ffh</name>
    <name evidence="11" type="ORF">FVIR_GE00207</name>
</gene>
<dbReference type="InterPro" id="IPR003593">
    <property type="entry name" value="AAA+_ATPase"/>
</dbReference>
<evidence type="ECO:0000256" key="8">
    <source>
        <dbReference type="ARBA" id="ARBA00048027"/>
    </source>
</evidence>
<dbReference type="Gene3D" id="1.20.120.140">
    <property type="entry name" value="Signal recognition particle SRP54, nucleotide-binding domain"/>
    <property type="match status" value="1"/>
</dbReference>
<dbReference type="SUPFAM" id="SSF47446">
    <property type="entry name" value="Signal peptide-binding domain"/>
    <property type="match status" value="1"/>
</dbReference>
<dbReference type="InterPro" id="IPR004780">
    <property type="entry name" value="SRP"/>
</dbReference>
<comment type="similarity">
    <text evidence="1 9">Belongs to the GTP-binding SRP family. SRP54 subfamily.</text>
</comment>
<dbReference type="SMART" id="SM00382">
    <property type="entry name" value="AAA"/>
    <property type="match status" value="1"/>
</dbReference>
<dbReference type="KEGG" id="ged:FVIR_GE00207"/>
<dbReference type="PANTHER" id="PTHR11564:SF5">
    <property type="entry name" value="SIGNAL RECOGNITION PARTICLE SUBUNIT SRP54"/>
    <property type="match status" value="1"/>
</dbReference>
<evidence type="ECO:0000256" key="4">
    <source>
        <dbReference type="ARBA" id="ARBA00022884"/>
    </source>
</evidence>
<dbReference type="SMART" id="SM00963">
    <property type="entry name" value="SRP54_N"/>
    <property type="match status" value="1"/>
</dbReference>
<dbReference type="InterPro" id="IPR000897">
    <property type="entry name" value="SRP54_GTPase_dom"/>
</dbReference>
<feature type="domain" description="SRP54-type proteins GTP-binding" evidence="10">
    <location>
        <begin position="269"/>
        <end position="282"/>
    </location>
</feature>
<keyword evidence="3 9" id="KW-0378">Hydrolase</keyword>
<dbReference type="AlphaFoldDB" id="A0A143WQQ1"/>
<dbReference type="GO" id="GO:0006614">
    <property type="term" value="P:SRP-dependent cotranslational protein targeting to membrane"/>
    <property type="evidence" value="ECO:0007669"/>
    <property type="project" value="InterPro"/>
</dbReference>
<feature type="binding site" evidence="9">
    <location>
        <begin position="107"/>
        <end position="114"/>
    </location>
    <ligand>
        <name>GTP</name>
        <dbReference type="ChEBI" id="CHEBI:37565"/>
    </ligand>
</feature>
<dbReference type="InterPro" id="IPR027417">
    <property type="entry name" value="P-loop_NTPase"/>
</dbReference>
<dbReference type="Gene3D" id="1.10.260.30">
    <property type="entry name" value="Signal recognition particle, SRP54 subunit, M-domain"/>
    <property type="match status" value="1"/>
</dbReference>
<accession>A0A143WQQ1</accession>
<dbReference type="NCBIfam" id="TIGR00959">
    <property type="entry name" value="ffh"/>
    <property type="match status" value="1"/>
</dbReference>
<comment type="caution">
    <text evidence="9">Lacks conserved residue(s) required for the propagation of feature annotation.</text>
</comment>
<feature type="binding site" evidence="9">
    <location>
        <begin position="248"/>
        <end position="251"/>
    </location>
    <ligand>
        <name>GTP</name>
        <dbReference type="ChEBI" id="CHEBI:37565"/>
    </ligand>
</feature>
<evidence type="ECO:0000256" key="2">
    <source>
        <dbReference type="ARBA" id="ARBA00022741"/>
    </source>
</evidence>
<keyword evidence="6 9" id="KW-0733">Signal recognition particle</keyword>
<comment type="catalytic activity">
    <reaction evidence="8 9">
        <text>GTP + H2O = GDP + phosphate + H(+)</text>
        <dbReference type="Rhea" id="RHEA:19669"/>
        <dbReference type="ChEBI" id="CHEBI:15377"/>
        <dbReference type="ChEBI" id="CHEBI:15378"/>
        <dbReference type="ChEBI" id="CHEBI:37565"/>
        <dbReference type="ChEBI" id="CHEBI:43474"/>
        <dbReference type="ChEBI" id="CHEBI:58189"/>
        <dbReference type="EC" id="3.6.5.4"/>
    </reaction>
</comment>
<dbReference type="GO" id="GO:0003924">
    <property type="term" value="F:GTPase activity"/>
    <property type="evidence" value="ECO:0007669"/>
    <property type="project" value="UniProtKB-UniRule"/>
</dbReference>
<dbReference type="PANTHER" id="PTHR11564">
    <property type="entry name" value="SIGNAL RECOGNITION PARTICLE 54K PROTEIN SRP54"/>
    <property type="match status" value="1"/>
</dbReference>
<dbReference type="Pfam" id="PF00448">
    <property type="entry name" value="SRP54"/>
    <property type="match status" value="1"/>
</dbReference>
<dbReference type="OrthoDB" id="9804720at2"/>
<keyword evidence="4 9" id="KW-0694">RNA-binding</keyword>
<protein>
    <recommendedName>
        <fullName evidence="9">Signal recognition particle protein</fullName>
        <ecNumber evidence="9">3.6.5.4</ecNumber>
    </recommendedName>
    <alternativeName>
        <fullName evidence="9">Fifty-four homolog</fullName>
    </alternativeName>
</protein>
<dbReference type="InterPro" id="IPR042101">
    <property type="entry name" value="SRP54_N_sf"/>
</dbReference>
<keyword evidence="5 9" id="KW-0342">GTP-binding</keyword>
<comment type="subcellular location">
    <subcellularLocation>
        <location evidence="9">Cytoplasm</location>
    </subcellularLocation>
    <text evidence="9">The SRP-RNC complex is targeted to the cytoplasmic membrane.</text>
</comment>
<comment type="domain">
    <text evidence="9">Composed of three domains: the N-terminal N domain, which is responsible for interactions with the ribosome, the central G domain, which binds GTP, and the C-terminal M domain, which binds the RNA and the signal sequence of the RNC.</text>
</comment>
<reference evidence="12" key="1">
    <citation type="submission" date="2016-01" db="EMBL/GenBank/DDBJ databases">
        <authorList>
            <person name="Husnik F."/>
        </authorList>
    </citation>
    <scope>NUCLEOTIDE SEQUENCE [LARGE SCALE GENOMIC DNA]</scope>
</reference>
<comment type="subunit">
    <text evidence="9">Part of the signal recognition particle protein translocation system, which is composed of SRP and FtsY. SRP is a ribonucleoprotein composed of Ffh and a 4.5S RNA molecule.</text>
</comment>
<evidence type="ECO:0000256" key="6">
    <source>
        <dbReference type="ARBA" id="ARBA00023135"/>
    </source>
</evidence>
<dbReference type="PROSITE" id="PS00300">
    <property type="entry name" value="SRP54"/>
    <property type="match status" value="1"/>
</dbReference>
<dbReference type="EC" id="3.6.5.4" evidence="9"/>
<dbReference type="EMBL" id="LN999832">
    <property type="protein sequence ID" value="CUX96058.1"/>
    <property type="molecule type" value="Genomic_DNA"/>
</dbReference>
<evidence type="ECO:0000313" key="12">
    <source>
        <dbReference type="Proteomes" id="UP000095665"/>
    </source>
</evidence>
<dbReference type="SMART" id="SM00962">
    <property type="entry name" value="SRP54"/>
    <property type="match status" value="1"/>
</dbReference>
<sequence>MFENLSNRLSHVLRNINGRGRLSEDNIKDTLREIRMTLLEADVALPVVRDFINRVKESAIGKKVNKNLTPGQQFIKILRTELVNAMGNENNTLNLSTQPPAVVMMVGLPGVGKTTSISKLGRYLQEKQKKKVLVVSTDIYRLAAIKQLETLAKTISIDFFPSNVNQKPLDIVNQALNQAKRKFYDVLLVDTAGFFHLDKRMMSEIIAIYGIITPVETLFVIDAMTGQDAANIAKVFNQALPLTGIILTKVDSDTRGGAAFSIRYLTGKPIKFIGIGEKTDALEPFYPDRIAGHILGMGDILSLIEDIESKIDRNKAEKLAIKLKKGDNFELTDFLDQLKQIRSIGGMVSMISKLPKINQLSDNFKLQMDNKVLIRMEAIINSMTLKERIRPEIIKGSHKRRIAAGSGVKVQDVNQLLKQFNDMRQTMKKIKKIKNSDITKIIQKKNRISSTFSNR</sequence>
<dbReference type="InterPro" id="IPR036891">
    <property type="entry name" value="Signal_recog_part_SRP54_M_sf"/>
</dbReference>
<comment type="function">
    <text evidence="9">Involved in targeting and insertion of nascent membrane proteins into the cytoplasmic membrane. Binds to the hydrophobic signal sequence of the ribosome-nascent chain (RNC) as it emerges from the ribosomes. The SRP-RNC complex is then targeted to the cytoplasmic membrane where it interacts with the SRP receptor FtsY. Interaction with FtsY leads to the transfer of the RNC complex to the Sec translocase for insertion into the membrane, the hydrolysis of GTP by both Ffh and FtsY, and the dissociation of the SRP-FtsY complex into the individual components.</text>
</comment>
<keyword evidence="12" id="KW-1185">Reference proteome</keyword>
<dbReference type="SUPFAM" id="SSF52540">
    <property type="entry name" value="P-loop containing nucleoside triphosphate hydrolases"/>
    <property type="match status" value="1"/>
</dbReference>
<evidence type="ECO:0000256" key="7">
    <source>
        <dbReference type="ARBA" id="ARBA00023274"/>
    </source>
</evidence>
<keyword evidence="2 9" id="KW-0547">Nucleotide-binding</keyword>
<dbReference type="InterPro" id="IPR022941">
    <property type="entry name" value="SRP54"/>
</dbReference>
<evidence type="ECO:0000256" key="1">
    <source>
        <dbReference type="ARBA" id="ARBA00005450"/>
    </source>
</evidence>
<dbReference type="CDD" id="cd18539">
    <property type="entry name" value="SRP_G"/>
    <property type="match status" value="1"/>
</dbReference>
<dbReference type="InterPro" id="IPR013822">
    <property type="entry name" value="Signal_recog_particl_SRP54_hlx"/>
</dbReference>
<evidence type="ECO:0000256" key="9">
    <source>
        <dbReference type="HAMAP-Rule" id="MF_00306"/>
    </source>
</evidence>
<keyword evidence="7 9" id="KW-0687">Ribonucleoprotein</keyword>
<dbReference type="InterPro" id="IPR004125">
    <property type="entry name" value="Signal_recog_particle_SRP54_M"/>
</dbReference>
<dbReference type="PATRIC" id="fig|1070130.3.peg.331"/>
<dbReference type="HAMAP" id="MF_00306">
    <property type="entry name" value="SRP54"/>
    <property type="match status" value="1"/>
</dbReference>
<dbReference type="GO" id="GO:0005525">
    <property type="term" value="F:GTP binding"/>
    <property type="evidence" value="ECO:0007669"/>
    <property type="project" value="UniProtKB-UniRule"/>
</dbReference>
<evidence type="ECO:0000313" key="11">
    <source>
        <dbReference type="EMBL" id="CUX96058.1"/>
    </source>
</evidence>
<dbReference type="STRING" id="1070130.FVIR_GE00207"/>
<proteinExistence type="inferred from homology"/>
<dbReference type="RefSeq" id="WP_067497802.1">
    <property type="nucleotide sequence ID" value="NZ_LN999832.1"/>
</dbReference>
<dbReference type="Pfam" id="PF02978">
    <property type="entry name" value="SRP_SPB"/>
    <property type="match status" value="1"/>
</dbReference>
<dbReference type="Pfam" id="PF02881">
    <property type="entry name" value="SRP54_N"/>
    <property type="match status" value="1"/>
</dbReference>
<evidence type="ECO:0000256" key="5">
    <source>
        <dbReference type="ARBA" id="ARBA00023134"/>
    </source>
</evidence>
<dbReference type="Proteomes" id="UP000095665">
    <property type="component" value="Chromosome I"/>
</dbReference>
<dbReference type="GO" id="GO:0048500">
    <property type="term" value="C:signal recognition particle"/>
    <property type="evidence" value="ECO:0007669"/>
    <property type="project" value="UniProtKB-UniRule"/>
</dbReference>
<dbReference type="GO" id="GO:0008312">
    <property type="term" value="F:7S RNA binding"/>
    <property type="evidence" value="ECO:0007669"/>
    <property type="project" value="InterPro"/>
</dbReference>
<keyword evidence="9" id="KW-0963">Cytoplasm</keyword>
<dbReference type="Gene3D" id="3.40.50.300">
    <property type="entry name" value="P-loop containing nucleotide triphosphate hydrolases"/>
    <property type="match status" value="1"/>
</dbReference>
<evidence type="ECO:0000259" key="10">
    <source>
        <dbReference type="PROSITE" id="PS00300"/>
    </source>
</evidence>